<dbReference type="GO" id="GO:0051301">
    <property type="term" value="P:cell division"/>
    <property type="evidence" value="ECO:0007669"/>
    <property type="project" value="UniProtKB-KW"/>
</dbReference>
<evidence type="ECO:0000256" key="4">
    <source>
        <dbReference type="ARBA" id="ARBA00022776"/>
    </source>
</evidence>
<dbReference type="GO" id="GO:0007064">
    <property type="term" value="P:mitotic sister chromatid cohesion"/>
    <property type="evidence" value="ECO:0007669"/>
    <property type="project" value="UniProtKB-ARBA"/>
</dbReference>
<evidence type="ECO:0000313" key="9">
    <source>
        <dbReference type="EMBL" id="KAL3835478.1"/>
    </source>
</evidence>
<keyword evidence="7" id="KW-0131">Cell cycle</keyword>
<feature type="compositionally biased region" description="Polar residues" evidence="8">
    <location>
        <begin position="306"/>
        <end position="316"/>
    </location>
</feature>
<dbReference type="GO" id="GO:0005634">
    <property type="term" value="C:nucleus"/>
    <property type="evidence" value="ECO:0007669"/>
    <property type="project" value="UniProtKB-SubCell"/>
</dbReference>
<evidence type="ECO:0000256" key="3">
    <source>
        <dbReference type="ARBA" id="ARBA00022763"/>
    </source>
</evidence>
<dbReference type="CDD" id="cd20404">
    <property type="entry name" value="Tudor_Agenet_AtEML-like"/>
    <property type="match status" value="1"/>
</dbReference>
<dbReference type="PANTHER" id="PTHR12663:SF69">
    <property type="entry name" value="SISTER CHROMATID COHESION PROTEIN PDS5 HOMOLOG E"/>
    <property type="match status" value="1"/>
</dbReference>
<evidence type="ECO:0000256" key="1">
    <source>
        <dbReference type="ARBA" id="ARBA00004123"/>
    </source>
</evidence>
<sequence length="499" mass="56875">MGSSSVDESSQKELINEMLDVGNKLLMFRPSSVDDLLMLLEKVESILAKVWQHPPKSTGESLLPVMKALITDEILLHPEVNIQIAVACCMNELTRITAPQAPYPEDKMKVIFRLFVVALKQLSCESTSDYSIPLKILETVAKVKTCLFMMDVDSELIIEMFRLFLCSIKSDHPYDIFNYMEIIMTMVIEESDEISFELLEPLLASVRMDNKKISPVSWELGETVFENCATTLQPYLREAVKSKNLDLDDYAEIVISLCQITSNGENMAETEISRTVQFGQSKEKGSMENQYNELECSSTVRKKIVQTKTSDSPSTSKHTKNKFRKNLTQEKEKKPRRSLIDYKEEVVDSRIQVWWPMDKTFYTGTITAFDPVTKKHTIRYDDDEIENLNLKKERWKLYGDKQPQEKPISRKEDEADHPSPAKEPVQALEKTTKRKVFSSNKQQHASTSSKRSKSEECGLVKSGENSASDVINAIDELGEETHETNVSPQDGKNHTGQEE</sequence>
<dbReference type="InterPro" id="IPR016024">
    <property type="entry name" value="ARM-type_fold"/>
</dbReference>
<dbReference type="SUPFAM" id="SSF48371">
    <property type="entry name" value="ARM repeat"/>
    <property type="match status" value="1"/>
</dbReference>
<protein>
    <submittedName>
        <fullName evidence="9">Uncharacterized protein</fullName>
    </submittedName>
</protein>
<dbReference type="InterPro" id="IPR039776">
    <property type="entry name" value="Pds5"/>
</dbReference>
<gene>
    <name evidence="9" type="ORF">ACJIZ3_010214</name>
</gene>
<feature type="region of interest" description="Disordered" evidence="8">
    <location>
        <begin position="396"/>
        <end position="499"/>
    </location>
</feature>
<keyword evidence="10" id="KW-1185">Reference proteome</keyword>
<dbReference type="AlphaFoldDB" id="A0ABD3TG26"/>
<keyword evidence="2" id="KW-0132">Cell division</keyword>
<comment type="caution">
    <text evidence="9">The sequence shown here is derived from an EMBL/GenBank/DDBJ whole genome shotgun (WGS) entry which is preliminary data.</text>
</comment>
<keyword evidence="3" id="KW-0227">DNA damage</keyword>
<evidence type="ECO:0000313" key="10">
    <source>
        <dbReference type="Proteomes" id="UP001634393"/>
    </source>
</evidence>
<dbReference type="Proteomes" id="UP001634393">
    <property type="component" value="Unassembled WGS sequence"/>
</dbReference>
<comment type="subcellular location">
    <subcellularLocation>
        <location evidence="1">Nucleus</location>
    </subcellularLocation>
</comment>
<proteinExistence type="predicted"/>
<dbReference type="PANTHER" id="PTHR12663">
    <property type="entry name" value="ANDROGEN INDUCED INHIBITOR OF PROLIFERATION AS3 / PDS5-RELATED"/>
    <property type="match status" value="1"/>
</dbReference>
<accession>A0ABD3TG26</accession>
<keyword evidence="6" id="KW-0539">Nucleus</keyword>
<dbReference type="Pfam" id="PF20168">
    <property type="entry name" value="PDS5"/>
    <property type="match status" value="1"/>
</dbReference>
<evidence type="ECO:0000256" key="6">
    <source>
        <dbReference type="ARBA" id="ARBA00023242"/>
    </source>
</evidence>
<reference evidence="9 10" key="1">
    <citation type="submission" date="2024-12" db="EMBL/GenBank/DDBJ databases">
        <title>The unique morphological basis and parallel evolutionary history of personate flowers in Penstemon.</title>
        <authorList>
            <person name="Depatie T.H."/>
            <person name="Wessinger C.A."/>
        </authorList>
    </citation>
    <scope>NUCLEOTIDE SEQUENCE [LARGE SCALE GENOMIC DNA]</scope>
    <source>
        <strain evidence="9">WTNN_2</strain>
        <tissue evidence="9">Leaf</tissue>
    </source>
</reference>
<evidence type="ECO:0000256" key="8">
    <source>
        <dbReference type="SAM" id="MobiDB-lite"/>
    </source>
</evidence>
<feature type="compositionally biased region" description="Basic and acidic residues" evidence="8">
    <location>
        <begin position="327"/>
        <end position="336"/>
    </location>
</feature>
<organism evidence="9 10">
    <name type="scientific">Penstemon smallii</name>
    <dbReference type="NCBI Taxonomy" id="265156"/>
    <lineage>
        <taxon>Eukaryota</taxon>
        <taxon>Viridiplantae</taxon>
        <taxon>Streptophyta</taxon>
        <taxon>Embryophyta</taxon>
        <taxon>Tracheophyta</taxon>
        <taxon>Spermatophyta</taxon>
        <taxon>Magnoliopsida</taxon>
        <taxon>eudicotyledons</taxon>
        <taxon>Gunneridae</taxon>
        <taxon>Pentapetalae</taxon>
        <taxon>asterids</taxon>
        <taxon>lamiids</taxon>
        <taxon>Lamiales</taxon>
        <taxon>Plantaginaceae</taxon>
        <taxon>Cheloneae</taxon>
        <taxon>Penstemon</taxon>
    </lineage>
</organism>
<dbReference type="GO" id="GO:0006281">
    <property type="term" value="P:DNA repair"/>
    <property type="evidence" value="ECO:0007669"/>
    <property type="project" value="UniProtKB-KW"/>
</dbReference>
<feature type="region of interest" description="Disordered" evidence="8">
    <location>
        <begin position="305"/>
        <end position="336"/>
    </location>
</feature>
<evidence type="ECO:0000256" key="7">
    <source>
        <dbReference type="ARBA" id="ARBA00023306"/>
    </source>
</evidence>
<dbReference type="Gene3D" id="2.30.30.140">
    <property type="match status" value="1"/>
</dbReference>
<keyword evidence="5" id="KW-0234">DNA repair</keyword>
<evidence type="ECO:0000256" key="2">
    <source>
        <dbReference type="ARBA" id="ARBA00022618"/>
    </source>
</evidence>
<feature type="compositionally biased region" description="Basic and acidic residues" evidence="8">
    <location>
        <begin position="396"/>
        <end position="420"/>
    </location>
</feature>
<feature type="compositionally biased region" description="Polar residues" evidence="8">
    <location>
        <begin position="437"/>
        <end position="449"/>
    </location>
</feature>
<keyword evidence="4" id="KW-0498">Mitosis</keyword>
<dbReference type="EMBL" id="JBJXBP010000004">
    <property type="protein sequence ID" value="KAL3835478.1"/>
    <property type="molecule type" value="Genomic_DNA"/>
</dbReference>
<dbReference type="GO" id="GO:0035825">
    <property type="term" value="P:homologous recombination"/>
    <property type="evidence" value="ECO:0007669"/>
    <property type="project" value="UniProtKB-ARBA"/>
</dbReference>
<name>A0ABD3TG26_9LAMI</name>
<evidence type="ECO:0000256" key="5">
    <source>
        <dbReference type="ARBA" id="ARBA00023204"/>
    </source>
</evidence>